<dbReference type="Proteomes" id="UP001596337">
    <property type="component" value="Unassembled WGS sequence"/>
</dbReference>
<accession>A0ABW2C038</accession>
<dbReference type="InterPro" id="IPR038726">
    <property type="entry name" value="PDDEXK_AddAB-type"/>
</dbReference>
<evidence type="ECO:0000313" key="6">
    <source>
        <dbReference type="EMBL" id="MFC6867917.1"/>
    </source>
</evidence>
<dbReference type="RefSeq" id="WP_345396204.1">
    <property type="nucleotide sequence ID" value="NZ_BAABLA010000025.1"/>
</dbReference>
<keyword evidence="7" id="KW-1185">Reference proteome</keyword>
<dbReference type="Pfam" id="PF12705">
    <property type="entry name" value="PDDEXK_1"/>
    <property type="match status" value="1"/>
</dbReference>
<keyword evidence="2" id="KW-0547">Nucleotide-binding</keyword>
<evidence type="ECO:0000313" key="7">
    <source>
        <dbReference type="Proteomes" id="UP001596337"/>
    </source>
</evidence>
<evidence type="ECO:0000259" key="5">
    <source>
        <dbReference type="Pfam" id="PF12705"/>
    </source>
</evidence>
<gene>
    <name evidence="6" type="ORF">ACFQGD_12235</name>
</gene>
<evidence type="ECO:0000256" key="2">
    <source>
        <dbReference type="ARBA" id="ARBA00022806"/>
    </source>
</evidence>
<evidence type="ECO:0000256" key="3">
    <source>
        <dbReference type="ARBA" id="ARBA00023204"/>
    </source>
</evidence>
<comment type="caution">
    <text evidence="6">The sequence shown here is derived from an EMBL/GenBank/DDBJ whole genome shotgun (WGS) entry which is preliminary data.</text>
</comment>
<feature type="region of interest" description="Disordered" evidence="4">
    <location>
        <begin position="482"/>
        <end position="503"/>
    </location>
</feature>
<feature type="domain" description="PD-(D/E)XK endonuclease-like" evidence="5">
    <location>
        <begin position="235"/>
        <end position="475"/>
    </location>
</feature>
<evidence type="ECO:0000256" key="1">
    <source>
        <dbReference type="ARBA" id="ARBA00022763"/>
    </source>
</evidence>
<organism evidence="6 7">
    <name type="scientific">Haloechinothrix salitolerans</name>
    <dbReference type="NCBI Taxonomy" id="926830"/>
    <lineage>
        <taxon>Bacteria</taxon>
        <taxon>Bacillati</taxon>
        <taxon>Actinomycetota</taxon>
        <taxon>Actinomycetes</taxon>
        <taxon>Pseudonocardiales</taxon>
        <taxon>Pseudonocardiaceae</taxon>
        <taxon>Haloechinothrix</taxon>
    </lineage>
</organism>
<proteinExistence type="predicted"/>
<keyword evidence="3" id="KW-0234">DNA repair</keyword>
<name>A0ABW2C038_9PSEU</name>
<protein>
    <submittedName>
        <fullName evidence="6">PD-(D/E)XK nuclease family protein</fullName>
    </submittedName>
</protein>
<keyword evidence="2" id="KW-0378">Hydrolase</keyword>
<keyword evidence="2" id="KW-0067">ATP-binding</keyword>
<keyword evidence="1" id="KW-0227">DNA damage</keyword>
<feature type="compositionally biased region" description="Polar residues" evidence="4">
    <location>
        <begin position="482"/>
        <end position="496"/>
    </location>
</feature>
<reference evidence="7" key="1">
    <citation type="journal article" date="2019" name="Int. J. Syst. Evol. Microbiol.">
        <title>The Global Catalogue of Microorganisms (GCM) 10K type strain sequencing project: providing services to taxonomists for standard genome sequencing and annotation.</title>
        <authorList>
            <consortium name="The Broad Institute Genomics Platform"/>
            <consortium name="The Broad Institute Genome Sequencing Center for Infectious Disease"/>
            <person name="Wu L."/>
            <person name="Ma J."/>
        </authorList>
    </citation>
    <scope>NUCLEOTIDE SEQUENCE [LARGE SCALE GENOMIC DNA]</scope>
    <source>
        <strain evidence="7">KCTC 32255</strain>
    </source>
</reference>
<keyword evidence="2" id="KW-0347">Helicase</keyword>
<dbReference type="EMBL" id="JBHSXX010000001">
    <property type="protein sequence ID" value="MFC6867917.1"/>
    <property type="molecule type" value="Genomic_DNA"/>
</dbReference>
<sequence>MNGWSRSFPSKWGAQPFPLGDVYHIVCDSHGADDIDDWDGLTGWLDKKLDEVGAHRLVRPFIKHAVLNIIDAHESLLHDVGPLSLLARDPEIGPPDKILTVWGPLYESDNGTREIRRLRVGPVHEMPNDDDRKWTAAAAYVAANYKSCQHITRVRVLEVSCLNGECVVQFDGGPEEAKQLYAAIAQPRAHEIINSDEATPCRSCGDCKAAGTCEALLPVDGMLGQNKRGFKSRSVSPRELEEYMACPGRWLLNSALNLPKDEDVGSAAARGLAVHKWLRWSHLEGNACSLSSLPPPEEYDDEFPFLSAQEYETAYPYLLLHANDCPLQIPGVELVHAEKDIYGFDRSSQVVTATRPDLVYMLDNELRIREFKTAAAPYSGGRNEAYDRHLQIPFLISYIARGFAAQLDVESAVVELELIAPEERLLWSWDALDPAIVSMAAGNVRRAVDNWHTDDIWNTYPGPHCGWCPVRHWCPDNGKTMNNAENSETGEKSVSNEIDPPPF</sequence>
<evidence type="ECO:0000256" key="4">
    <source>
        <dbReference type="SAM" id="MobiDB-lite"/>
    </source>
</evidence>